<dbReference type="InterPro" id="IPR001878">
    <property type="entry name" value="Znf_CCHC"/>
</dbReference>
<dbReference type="Pfam" id="PF00076">
    <property type="entry name" value="RRM_1"/>
    <property type="match status" value="1"/>
</dbReference>
<keyword evidence="3 7" id="KW-0863">Zinc-finger</keyword>
<evidence type="ECO:0000256" key="8">
    <source>
        <dbReference type="PROSITE-ProRule" id="PRU00176"/>
    </source>
</evidence>
<feature type="compositionally biased region" description="Low complexity" evidence="9">
    <location>
        <begin position="150"/>
        <end position="168"/>
    </location>
</feature>
<proteinExistence type="predicted"/>
<evidence type="ECO:0000256" key="6">
    <source>
        <dbReference type="ARBA" id="ARBA00023242"/>
    </source>
</evidence>
<evidence type="ECO:0000256" key="5">
    <source>
        <dbReference type="ARBA" id="ARBA00023187"/>
    </source>
</evidence>
<dbReference type="GO" id="GO:0000398">
    <property type="term" value="P:mRNA splicing, via spliceosome"/>
    <property type="evidence" value="ECO:0007669"/>
    <property type="project" value="UniProtKB-ARBA"/>
</dbReference>
<keyword evidence="4" id="KW-0862">Zinc</keyword>
<feature type="compositionally biased region" description="Basic residues" evidence="9">
    <location>
        <begin position="137"/>
        <end position="148"/>
    </location>
</feature>
<accession>A0AAW1RI45</accession>
<dbReference type="GO" id="GO:0005634">
    <property type="term" value="C:nucleus"/>
    <property type="evidence" value="ECO:0007669"/>
    <property type="project" value="UniProtKB-SubCell"/>
</dbReference>
<dbReference type="SUPFAM" id="SSF54928">
    <property type="entry name" value="RNA-binding domain, RBD"/>
    <property type="match status" value="1"/>
</dbReference>
<dbReference type="Pfam" id="PF00098">
    <property type="entry name" value="zf-CCHC"/>
    <property type="match status" value="1"/>
</dbReference>
<evidence type="ECO:0000256" key="7">
    <source>
        <dbReference type="PROSITE-ProRule" id="PRU00047"/>
    </source>
</evidence>
<evidence type="ECO:0000313" key="13">
    <source>
        <dbReference type="Proteomes" id="UP001438707"/>
    </source>
</evidence>
<dbReference type="InterPro" id="IPR036875">
    <property type="entry name" value="Znf_CCHC_sf"/>
</dbReference>
<dbReference type="PROSITE" id="PS50158">
    <property type="entry name" value="ZF_CCHC"/>
    <property type="match status" value="1"/>
</dbReference>
<dbReference type="SMART" id="SM00360">
    <property type="entry name" value="RRM"/>
    <property type="match status" value="1"/>
</dbReference>
<protein>
    <submittedName>
        <fullName evidence="12">Uncharacterized protein</fullName>
    </submittedName>
</protein>
<dbReference type="SUPFAM" id="SSF57756">
    <property type="entry name" value="Retrovirus zinc finger-like domains"/>
    <property type="match status" value="1"/>
</dbReference>
<feature type="region of interest" description="Disordered" evidence="9">
    <location>
        <begin position="118"/>
        <end position="175"/>
    </location>
</feature>
<gene>
    <name evidence="12" type="ORF">WJX74_002988</name>
</gene>
<dbReference type="InterPro" id="IPR000504">
    <property type="entry name" value="RRM_dom"/>
</dbReference>
<dbReference type="InterPro" id="IPR012677">
    <property type="entry name" value="Nucleotide-bd_a/b_plait_sf"/>
</dbReference>
<dbReference type="AlphaFoldDB" id="A0AAW1RI45"/>
<evidence type="ECO:0000313" key="12">
    <source>
        <dbReference type="EMBL" id="KAK9832961.1"/>
    </source>
</evidence>
<dbReference type="FunFam" id="3.30.70.330:FF:000214">
    <property type="entry name" value="Serine/arginine-rich splicing factor 7"/>
    <property type="match status" value="1"/>
</dbReference>
<dbReference type="PROSITE" id="PS50102">
    <property type="entry name" value="RRM"/>
    <property type="match status" value="1"/>
</dbReference>
<dbReference type="InterPro" id="IPR050907">
    <property type="entry name" value="SRSF"/>
</dbReference>
<evidence type="ECO:0000256" key="3">
    <source>
        <dbReference type="ARBA" id="ARBA00022771"/>
    </source>
</evidence>
<feature type="compositionally biased region" description="Gly residues" evidence="9">
    <location>
        <begin position="76"/>
        <end position="93"/>
    </location>
</feature>
<dbReference type="EMBL" id="JALJOS010000011">
    <property type="protein sequence ID" value="KAK9832961.1"/>
    <property type="molecule type" value="Genomic_DNA"/>
</dbReference>
<evidence type="ECO:0000256" key="1">
    <source>
        <dbReference type="ARBA" id="ARBA00004123"/>
    </source>
</evidence>
<organism evidence="12 13">
    <name type="scientific">Apatococcus lobatus</name>
    <dbReference type="NCBI Taxonomy" id="904363"/>
    <lineage>
        <taxon>Eukaryota</taxon>
        <taxon>Viridiplantae</taxon>
        <taxon>Chlorophyta</taxon>
        <taxon>core chlorophytes</taxon>
        <taxon>Trebouxiophyceae</taxon>
        <taxon>Chlorellales</taxon>
        <taxon>Chlorellaceae</taxon>
        <taxon>Apatococcus</taxon>
    </lineage>
</organism>
<evidence type="ECO:0000256" key="9">
    <source>
        <dbReference type="SAM" id="MobiDB-lite"/>
    </source>
</evidence>
<dbReference type="InterPro" id="IPR035979">
    <property type="entry name" value="RBD_domain_sf"/>
</dbReference>
<dbReference type="PANTHER" id="PTHR23147">
    <property type="entry name" value="SERINE/ARGININE RICH SPLICING FACTOR"/>
    <property type="match status" value="1"/>
</dbReference>
<keyword evidence="5" id="KW-0508">mRNA splicing</keyword>
<keyword evidence="13" id="KW-1185">Reference proteome</keyword>
<dbReference type="GO" id="GO:0003723">
    <property type="term" value="F:RNA binding"/>
    <property type="evidence" value="ECO:0007669"/>
    <property type="project" value="UniProtKB-UniRule"/>
</dbReference>
<sequence>MAGRVYVGNLALSVTERDLEDEFSKYGYLRSVWVARKPPGFAFIEFEDMRDAEDAVRKTDGQHGWRVEFSRKGERGGGGGGGPRGYDRGGYGRGPPAASRELRCYECNEIGHLASDCRATGGRSARRPDEGRDRYRRDRSRSPARRRSPSYEAPRGGSRRSPSYASRSPPRRSRS</sequence>
<dbReference type="Gene3D" id="4.10.60.10">
    <property type="entry name" value="Zinc finger, CCHC-type"/>
    <property type="match status" value="1"/>
</dbReference>
<evidence type="ECO:0000259" key="10">
    <source>
        <dbReference type="PROSITE" id="PS50102"/>
    </source>
</evidence>
<keyword evidence="6" id="KW-0539">Nucleus</keyword>
<feature type="domain" description="CCHC-type" evidence="11">
    <location>
        <begin position="103"/>
        <end position="118"/>
    </location>
</feature>
<evidence type="ECO:0000256" key="2">
    <source>
        <dbReference type="ARBA" id="ARBA00022723"/>
    </source>
</evidence>
<keyword evidence="5" id="KW-0507">mRNA processing</keyword>
<evidence type="ECO:0000259" key="11">
    <source>
        <dbReference type="PROSITE" id="PS50158"/>
    </source>
</evidence>
<feature type="compositionally biased region" description="Basic and acidic residues" evidence="9">
    <location>
        <begin position="126"/>
        <end position="136"/>
    </location>
</feature>
<reference evidence="12 13" key="1">
    <citation type="journal article" date="2024" name="Nat. Commun.">
        <title>Phylogenomics reveals the evolutionary origins of lichenization in chlorophyte algae.</title>
        <authorList>
            <person name="Puginier C."/>
            <person name="Libourel C."/>
            <person name="Otte J."/>
            <person name="Skaloud P."/>
            <person name="Haon M."/>
            <person name="Grisel S."/>
            <person name="Petersen M."/>
            <person name="Berrin J.G."/>
            <person name="Delaux P.M."/>
            <person name="Dal Grande F."/>
            <person name="Keller J."/>
        </authorList>
    </citation>
    <scope>NUCLEOTIDE SEQUENCE [LARGE SCALE GENOMIC DNA]</scope>
    <source>
        <strain evidence="12 13">SAG 2145</strain>
    </source>
</reference>
<keyword evidence="2" id="KW-0479">Metal-binding</keyword>
<dbReference type="GO" id="GO:0008270">
    <property type="term" value="F:zinc ion binding"/>
    <property type="evidence" value="ECO:0007669"/>
    <property type="project" value="UniProtKB-KW"/>
</dbReference>
<keyword evidence="8" id="KW-0694">RNA-binding</keyword>
<dbReference type="Proteomes" id="UP001438707">
    <property type="component" value="Unassembled WGS sequence"/>
</dbReference>
<feature type="domain" description="RRM" evidence="10">
    <location>
        <begin position="3"/>
        <end position="72"/>
    </location>
</feature>
<dbReference type="SMART" id="SM00343">
    <property type="entry name" value="ZnF_C2HC"/>
    <property type="match status" value="1"/>
</dbReference>
<name>A0AAW1RI45_9CHLO</name>
<comment type="subcellular location">
    <subcellularLocation>
        <location evidence="1">Nucleus</location>
    </subcellularLocation>
</comment>
<feature type="region of interest" description="Disordered" evidence="9">
    <location>
        <begin position="67"/>
        <end position="98"/>
    </location>
</feature>
<comment type="caution">
    <text evidence="12">The sequence shown here is derived from an EMBL/GenBank/DDBJ whole genome shotgun (WGS) entry which is preliminary data.</text>
</comment>
<evidence type="ECO:0000256" key="4">
    <source>
        <dbReference type="ARBA" id="ARBA00022833"/>
    </source>
</evidence>
<dbReference type="Gene3D" id="3.30.70.330">
    <property type="match status" value="1"/>
</dbReference>
<dbReference type="CDD" id="cd12373">
    <property type="entry name" value="RRM_SRSF3_like"/>
    <property type="match status" value="1"/>
</dbReference>